<keyword evidence="4" id="KW-1185">Reference proteome</keyword>
<evidence type="ECO:0000313" key="3">
    <source>
        <dbReference type="EMBL" id="MDR6533716.1"/>
    </source>
</evidence>
<gene>
    <name evidence="3" type="ORF">J2800_004486</name>
</gene>
<organism evidence="3 4">
    <name type="scientific">Caulobacter rhizosphaerae</name>
    <dbReference type="NCBI Taxonomy" id="2010972"/>
    <lineage>
        <taxon>Bacteria</taxon>
        <taxon>Pseudomonadati</taxon>
        <taxon>Pseudomonadota</taxon>
        <taxon>Alphaproteobacteria</taxon>
        <taxon>Caulobacterales</taxon>
        <taxon>Caulobacteraceae</taxon>
        <taxon>Caulobacter</taxon>
    </lineage>
</organism>
<proteinExistence type="predicted"/>
<name>A0ABU1N759_9CAUL</name>
<evidence type="ECO:0000256" key="1">
    <source>
        <dbReference type="SAM" id="MobiDB-lite"/>
    </source>
</evidence>
<feature type="compositionally biased region" description="Low complexity" evidence="1">
    <location>
        <begin position="130"/>
        <end position="149"/>
    </location>
</feature>
<protein>
    <submittedName>
        <fullName evidence="3">Type IV secretory pathway VirB10-like protein</fullName>
    </submittedName>
</protein>
<dbReference type="RefSeq" id="WP_310034667.1">
    <property type="nucleotide sequence ID" value="NZ_JAVDRL010000014.1"/>
</dbReference>
<feature type="region of interest" description="Disordered" evidence="1">
    <location>
        <begin position="24"/>
        <end position="79"/>
    </location>
</feature>
<sequence length="157" mass="16430">MRGAILSKTVLALTLLTATGAQAGTPTVRGFRPPPSSRVAIPFTPRPVTPRPVPVAARTPHCPKPPPQPPVSVSLPKPDHNKRTMRLVQQNIAMMAAMRAAETPRRCDPSWSARKLARKGCAPAARPSEPVLDLGPPAPLAPATVVATASEPAAGQN</sequence>
<evidence type="ECO:0000313" key="4">
    <source>
        <dbReference type="Proteomes" id="UP001262754"/>
    </source>
</evidence>
<evidence type="ECO:0000256" key="2">
    <source>
        <dbReference type="SAM" id="SignalP"/>
    </source>
</evidence>
<comment type="caution">
    <text evidence="3">The sequence shown here is derived from an EMBL/GenBank/DDBJ whole genome shotgun (WGS) entry which is preliminary data.</text>
</comment>
<feature type="compositionally biased region" description="Pro residues" evidence="1">
    <location>
        <begin position="44"/>
        <end position="53"/>
    </location>
</feature>
<keyword evidence="2" id="KW-0732">Signal</keyword>
<dbReference type="Proteomes" id="UP001262754">
    <property type="component" value="Unassembled WGS sequence"/>
</dbReference>
<reference evidence="3 4" key="1">
    <citation type="submission" date="2023-07" db="EMBL/GenBank/DDBJ databases">
        <title>Sorghum-associated microbial communities from plants grown in Nebraska, USA.</title>
        <authorList>
            <person name="Schachtman D."/>
        </authorList>
    </citation>
    <scope>NUCLEOTIDE SEQUENCE [LARGE SCALE GENOMIC DNA]</scope>
    <source>
        <strain evidence="3 4">DS2154</strain>
    </source>
</reference>
<feature type="chain" id="PRO_5045212709" evidence="2">
    <location>
        <begin position="24"/>
        <end position="157"/>
    </location>
</feature>
<accession>A0ABU1N759</accession>
<dbReference type="EMBL" id="JAVDRL010000014">
    <property type="protein sequence ID" value="MDR6533716.1"/>
    <property type="molecule type" value="Genomic_DNA"/>
</dbReference>
<feature type="signal peptide" evidence="2">
    <location>
        <begin position="1"/>
        <end position="23"/>
    </location>
</feature>
<feature type="region of interest" description="Disordered" evidence="1">
    <location>
        <begin position="116"/>
        <end position="157"/>
    </location>
</feature>